<dbReference type="Proteomes" id="UP001431783">
    <property type="component" value="Unassembled WGS sequence"/>
</dbReference>
<reference evidence="1 2" key="1">
    <citation type="submission" date="2023-03" db="EMBL/GenBank/DDBJ databases">
        <title>Genome insight into feeding habits of ladybird beetles.</title>
        <authorList>
            <person name="Li H.-S."/>
            <person name="Huang Y.-H."/>
            <person name="Pang H."/>
        </authorList>
    </citation>
    <scope>NUCLEOTIDE SEQUENCE [LARGE SCALE GENOMIC DNA]</scope>
    <source>
        <strain evidence="1">SYSU_2023b</strain>
        <tissue evidence="1">Whole body</tissue>
    </source>
</reference>
<protein>
    <submittedName>
        <fullName evidence="1">Uncharacterized protein</fullName>
    </submittedName>
</protein>
<name>A0AAW1U7B0_9CUCU</name>
<dbReference type="AlphaFoldDB" id="A0AAW1U7B0"/>
<evidence type="ECO:0000313" key="1">
    <source>
        <dbReference type="EMBL" id="KAK9879552.1"/>
    </source>
</evidence>
<evidence type="ECO:0000313" key="2">
    <source>
        <dbReference type="Proteomes" id="UP001431783"/>
    </source>
</evidence>
<dbReference type="EMBL" id="JARQZJ010000062">
    <property type="protein sequence ID" value="KAK9879552.1"/>
    <property type="molecule type" value="Genomic_DNA"/>
</dbReference>
<comment type="caution">
    <text evidence="1">The sequence shown here is derived from an EMBL/GenBank/DDBJ whole genome shotgun (WGS) entry which is preliminary data.</text>
</comment>
<proteinExistence type="predicted"/>
<keyword evidence="2" id="KW-1185">Reference proteome</keyword>
<accession>A0AAW1U7B0</accession>
<gene>
    <name evidence="1" type="ORF">WA026_006620</name>
</gene>
<sequence>MEVNSGGAVSSPIIFTHLTPKSQKTYNRHFSSDHIITSPPISYSNADLTLLSKEIQQLKTQFSSDPEMTEQAEFLSQRKPNQVPVESQLISVENRRLLIEKPNSPIGYNSITKKRRSASPIVEGYDKVYHEELLFRNSSSSFEPSSILLNNSRSLNNKSNLNNFINIIEQNPLTVNKVLKLSQLVECLKGQYNIEKSKKMVVETSPESIIMDSVECE</sequence>
<organism evidence="1 2">
    <name type="scientific">Henosepilachna vigintioctopunctata</name>
    <dbReference type="NCBI Taxonomy" id="420089"/>
    <lineage>
        <taxon>Eukaryota</taxon>
        <taxon>Metazoa</taxon>
        <taxon>Ecdysozoa</taxon>
        <taxon>Arthropoda</taxon>
        <taxon>Hexapoda</taxon>
        <taxon>Insecta</taxon>
        <taxon>Pterygota</taxon>
        <taxon>Neoptera</taxon>
        <taxon>Endopterygota</taxon>
        <taxon>Coleoptera</taxon>
        <taxon>Polyphaga</taxon>
        <taxon>Cucujiformia</taxon>
        <taxon>Coccinelloidea</taxon>
        <taxon>Coccinellidae</taxon>
        <taxon>Epilachninae</taxon>
        <taxon>Epilachnini</taxon>
        <taxon>Henosepilachna</taxon>
    </lineage>
</organism>